<evidence type="ECO:0000256" key="9">
    <source>
        <dbReference type="ARBA" id="ARBA00022748"/>
    </source>
</evidence>
<dbReference type="Proteomes" id="UP001308005">
    <property type="component" value="Unassembled WGS sequence"/>
</dbReference>
<evidence type="ECO:0000256" key="6">
    <source>
        <dbReference type="ARBA" id="ARBA00022475"/>
    </source>
</evidence>
<evidence type="ECO:0000256" key="7">
    <source>
        <dbReference type="ARBA" id="ARBA00022519"/>
    </source>
</evidence>
<comment type="caution">
    <text evidence="13">The sequence shown here is derived from an EMBL/GenBank/DDBJ whole genome shotgun (WGS) entry which is preliminary data.</text>
</comment>
<evidence type="ECO:0000313" key="13">
    <source>
        <dbReference type="EMBL" id="MEB4593343.1"/>
    </source>
</evidence>
<proteinExistence type="inferred from homology"/>
<protein>
    <recommendedName>
        <fullName evidence="4 12">Heme exporter protein D</fullName>
    </recommendedName>
</protein>
<evidence type="ECO:0000256" key="5">
    <source>
        <dbReference type="ARBA" id="ARBA00022448"/>
    </source>
</evidence>
<dbReference type="Pfam" id="PF04995">
    <property type="entry name" value="CcmD"/>
    <property type="match status" value="1"/>
</dbReference>
<keyword evidence="14" id="KW-1185">Reference proteome</keyword>
<evidence type="ECO:0000256" key="10">
    <source>
        <dbReference type="ARBA" id="ARBA00022989"/>
    </source>
</evidence>
<comment type="subcellular location">
    <subcellularLocation>
        <location evidence="2 12">Cell inner membrane</location>
        <topology evidence="2 12">Single-pass membrane protein</topology>
    </subcellularLocation>
</comment>
<keyword evidence="6 12" id="KW-1003">Cell membrane</keyword>
<dbReference type="RefSeq" id="WP_324698187.1">
    <property type="nucleotide sequence ID" value="NZ_JAYMYJ010000155.1"/>
</dbReference>
<keyword evidence="10 12" id="KW-1133">Transmembrane helix</keyword>
<keyword evidence="8 12" id="KW-0812">Transmembrane</keyword>
<dbReference type="EMBL" id="JAYMYJ010000155">
    <property type="protein sequence ID" value="MEB4593343.1"/>
    <property type="molecule type" value="Genomic_DNA"/>
</dbReference>
<evidence type="ECO:0000313" key="14">
    <source>
        <dbReference type="Proteomes" id="UP001308005"/>
    </source>
</evidence>
<evidence type="ECO:0000256" key="12">
    <source>
        <dbReference type="RuleBase" id="RU363101"/>
    </source>
</evidence>
<comment type="function">
    <text evidence="1 12">Required for the export of heme to the periplasm for the biogenesis of c-type cytochromes.</text>
</comment>
<evidence type="ECO:0000256" key="1">
    <source>
        <dbReference type="ARBA" id="ARBA00002442"/>
    </source>
</evidence>
<gene>
    <name evidence="13" type="primary">ccmD</name>
    <name evidence="13" type="ORF">VSS37_20365</name>
</gene>
<accession>A0ABU6D4W5</accession>
<dbReference type="InterPro" id="IPR007078">
    <property type="entry name" value="Haem_export_protD_CcmD"/>
</dbReference>
<keyword evidence="9 12" id="KW-0201">Cytochrome c-type biogenesis</keyword>
<evidence type="ECO:0000256" key="4">
    <source>
        <dbReference type="ARBA" id="ARBA00016461"/>
    </source>
</evidence>
<keyword evidence="7 12" id="KW-0997">Cell inner membrane</keyword>
<evidence type="ECO:0000256" key="8">
    <source>
        <dbReference type="ARBA" id="ARBA00022692"/>
    </source>
</evidence>
<keyword evidence="5 12" id="KW-0813">Transport</keyword>
<evidence type="ECO:0000256" key="3">
    <source>
        <dbReference type="ARBA" id="ARBA00008741"/>
    </source>
</evidence>
<evidence type="ECO:0000256" key="11">
    <source>
        <dbReference type="ARBA" id="ARBA00023136"/>
    </source>
</evidence>
<keyword evidence="11 12" id="KW-0472">Membrane</keyword>
<evidence type="ECO:0000256" key="2">
    <source>
        <dbReference type="ARBA" id="ARBA00004377"/>
    </source>
</evidence>
<comment type="similarity">
    <text evidence="3 12">Belongs to the CcmD/CycX/HelD family.</text>
</comment>
<name>A0ABU6D4W5_9GAMM</name>
<sequence length="59" mass="6940">MIQPAETLMMGGFGFYIWSAVGMTLAVLLGEVLWLRWRRQAVLREQKRWRRLAKHKGPV</sequence>
<reference evidence="14" key="1">
    <citation type="submission" date="2023-07" db="EMBL/GenBank/DDBJ databases">
        <title>The carbon used by Thiothrix.</title>
        <authorList>
            <person name="Chen L."/>
        </authorList>
    </citation>
    <scope>NUCLEOTIDE SEQUENCE [LARGE SCALE GENOMIC DNA]</scope>
</reference>
<feature type="transmembrane region" description="Helical" evidence="12">
    <location>
        <begin position="15"/>
        <end position="37"/>
    </location>
</feature>
<organism evidence="13 14">
    <name type="scientific">Candidatus Thiothrix phosphatis</name>
    <dbReference type="NCBI Taxonomy" id="3112415"/>
    <lineage>
        <taxon>Bacteria</taxon>
        <taxon>Pseudomonadati</taxon>
        <taxon>Pseudomonadota</taxon>
        <taxon>Gammaproteobacteria</taxon>
        <taxon>Thiotrichales</taxon>
        <taxon>Thiotrichaceae</taxon>
        <taxon>Thiothrix</taxon>
    </lineage>
</organism>
<dbReference type="NCBIfam" id="TIGR03141">
    <property type="entry name" value="cytochro_ccmD"/>
    <property type="match status" value="1"/>
</dbReference>